<evidence type="ECO:0000313" key="4">
    <source>
        <dbReference type="Proteomes" id="UP001056336"/>
    </source>
</evidence>
<feature type="region of interest" description="Disordered" evidence="1">
    <location>
        <begin position="746"/>
        <end position="796"/>
    </location>
</feature>
<dbReference type="RefSeq" id="WP_249771312.1">
    <property type="nucleotide sequence ID" value="NZ_CP097332.1"/>
</dbReference>
<proteinExistence type="predicted"/>
<dbReference type="Pfam" id="PF13699">
    <property type="entry name" value="eCIS_core"/>
    <property type="match status" value="1"/>
</dbReference>
<feature type="region of interest" description="Disordered" evidence="1">
    <location>
        <begin position="227"/>
        <end position="254"/>
    </location>
</feature>
<protein>
    <submittedName>
        <fullName evidence="3">DUF4157 domain-containing protein</fullName>
    </submittedName>
</protein>
<dbReference type="Proteomes" id="UP001056336">
    <property type="component" value="Chromosome"/>
</dbReference>
<accession>A0ABY4QWS5</accession>
<feature type="compositionally biased region" description="Basic and acidic residues" evidence="1">
    <location>
        <begin position="227"/>
        <end position="237"/>
    </location>
</feature>
<feature type="domain" description="eCIS core" evidence="2">
    <location>
        <begin position="50"/>
        <end position="128"/>
    </location>
</feature>
<feature type="compositionally biased region" description="Gly residues" evidence="1">
    <location>
        <begin position="767"/>
        <end position="777"/>
    </location>
</feature>
<keyword evidence="4" id="KW-1185">Reference proteome</keyword>
<name>A0ABY4QWS5_9ACTN</name>
<organism evidence="3 4">
    <name type="scientific">Jatrophihabitans telluris</name>
    <dbReference type="NCBI Taxonomy" id="2038343"/>
    <lineage>
        <taxon>Bacteria</taxon>
        <taxon>Bacillati</taxon>
        <taxon>Actinomycetota</taxon>
        <taxon>Actinomycetes</taxon>
        <taxon>Jatrophihabitantales</taxon>
        <taxon>Jatrophihabitantaceae</taxon>
        <taxon>Jatrophihabitans</taxon>
    </lineage>
</organism>
<evidence type="ECO:0000256" key="1">
    <source>
        <dbReference type="SAM" id="MobiDB-lite"/>
    </source>
</evidence>
<gene>
    <name evidence="3" type="ORF">M6D93_17770</name>
</gene>
<feature type="compositionally biased region" description="Low complexity" evidence="1">
    <location>
        <begin position="782"/>
        <end position="794"/>
    </location>
</feature>
<reference evidence="3" key="1">
    <citation type="journal article" date="2018" name="Int. J. Syst. Evol. Microbiol.">
        <title>Jatrophihabitans telluris sp. nov., isolated from sediment soil of lava forest wetlands and the emended description of the genus Jatrophihabitans.</title>
        <authorList>
            <person name="Lee K.C."/>
            <person name="Suh M.K."/>
            <person name="Eom M.K."/>
            <person name="Kim K.K."/>
            <person name="Kim J.S."/>
            <person name="Kim D.S."/>
            <person name="Ko S.H."/>
            <person name="Shin Y.K."/>
            <person name="Lee J.S."/>
        </authorList>
    </citation>
    <scope>NUCLEOTIDE SEQUENCE</scope>
    <source>
        <strain evidence="3">N237</strain>
    </source>
</reference>
<evidence type="ECO:0000259" key="2">
    <source>
        <dbReference type="Pfam" id="PF13699"/>
    </source>
</evidence>
<dbReference type="InterPro" id="IPR025295">
    <property type="entry name" value="eCIS_core_dom"/>
</dbReference>
<sequence length="1071" mass="109882">MTLPAPLSVRTPAQRVGGSARRRPVTASIGAPGYLPALVRRTVAEPGRGLAEPVRAELEPLFDRDFSHVQVHSGPSAERSCELLRARAYTVGSHVVLPGSADSSGSARSGPGQRLLAHEIAHVLQQEHRSHSGPIGAFAGAPAQAAEYEAERAAATVAAGRRVDPVRERGIGPARAPRSLELSLNPATLSHTELEAEINEIESYLSAHPVSSADNDHLIEEQSRLRAELKQRNKQESSGRTTRKRSSAPVAGASVVPRSLTESLLVDDTMPELELLREINAIHDFLRVGARKADRLMLTEALSKLEAEKGRRDQQAAVKERAEKIQQAFAPRGGESEGDALITVMRTVDGIRPSQSSPGNFVIVRDGQVLLITAEEHSRIRAGAVKSMQDGLVKIARRADDAEAQYAAQHQINSDQYIVSGAVHLFGGIKDPGEAVTQDVRTARINAKTARVFIDRGELARAAEFFSTSERYAGAAKQLSSAYVRDLISTAETTVTVLEVTRDVAFAATLAIGAVVAAPIVAGGVLATGATGLTATALTIGGTGLVVGTGGAVLRGGTAAAGVGLAGGTAGQAWQAGKSEGWRGFKEGVVSGVGGAAGRAAGTALKVGQSTSRVVNVARAAVAEGVGNAAGGATSSALEGKGAGEIGTSALTSFAVGTVTSPLGQAAGSIKGPVGGALARTATAATITGGVTYAQTGDRDLAIRSGGLAAANALILSVPTSARPADTHSTFGELGAELRAEVPEGQGPVLGQKLGSLDPAGASGASGASGGAGGSPAPGGPSPAAGSPAAAVAARYRRTPAQRIQDEAPMAAARLQEGLDSLADLPDLQNAVAASNRRYGGQAQLRDLAADSPSELRDMWGRWQANRAAALAANKQPTSFEDYVGKVQSSQYRGRHGELTDAFTRGSHEILVAAPGGVNESGIDSVSYAPASGRIKVLDNKALKTGSSVSKVTALQQNLPSQGPVGARTKVGNLAEVIGQVQAVAAQPGVPPEIGQIVLPRLRAAEAAIDSHVAQWQQANPGAALDDRALQADIGRILDQHGIDRVVTTAGGGSNVRISRELGTNQGFSQE</sequence>
<evidence type="ECO:0000313" key="3">
    <source>
        <dbReference type="EMBL" id="UQX88121.1"/>
    </source>
</evidence>
<dbReference type="EMBL" id="CP097332">
    <property type="protein sequence ID" value="UQX88121.1"/>
    <property type="molecule type" value="Genomic_DNA"/>
</dbReference>
<feature type="region of interest" description="Disordered" evidence="1">
    <location>
        <begin position="1"/>
        <end position="24"/>
    </location>
</feature>
<reference evidence="3" key="2">
    <citation type="submission" date="2022-05" db="EMBL/GenBank/DDBJ databases">
        <authorList>
            <person name="Kim J.-S."/>
            <person name="Lee K."/>
            <person name="Suh M."/>
            <person name="Eom M."/>
            <person name="Kim J.-S."/>
            <person name="Kim D.-S."/>
            <person name="Ko S.-H."/>
            <person name="Shin Y."/>
            <person name="Lee J.-S."/>
        </authorList>
    </citation>
    <scope>NUCLEOTIDE SEQUENCE</scope>
    <source>
        <strain evidence="3">N237</strain>
    </source>
</reference>